<dbReference type="InterPro" id="IPR008981">
    <property type="entry name" value="FMuLV_rcpt-bd"/>
</dbReference>
<feature type="non-terminal residue" evidence="2">
    <location>
        <position position="92"/>
    </location>
</feature>
<protein>
    <submittedName>
        <fullName evidence="2">Uncharacterized protein</fullName>
    </submittedName>
</protein>
<sequence length="92" mass="10049">MVMPPVKLLLVTLLLLQTVNTTRRNPHQPPKVTWAVINADNGRILNSTTHEAIPGAWWPGLYFDLCDLARGSCDMGDWTPAHGGDNLGAMGQ</sequence>
<accession>A0A1A6HVB3</accession>
<keyword evidence="1" id="KW-0732">Signal</keyword>
<comment type="caution">
    <text evidence="2">The sequence shown here is derived from an EMBL/GenBank/DDBJ whole genome shotgun (WGS) entry which is preliminary data.</text>
</comment>
<keyword evidence="3" id="KW-1185">Reference proteome</keyword>
<dbReference type="SUPFAM" id="SSF49830">
    <property type="entry name" value="ENV polyprotein, receptor-binding domain"/>
    <property type="match status" value="1"/>
</dbReference>
<proteinExistence type="predicted"/>
<reference evidence="2 3" key="1">
    <citation type="submission" date="2016-06" db="EMBL/GenBank/DDBJ databases">
        <title>The Draft Genome Sequence and Annotation of the Desert Woodrat Neotoma lepida.</title>
        <authorList>
            <person name="Campbell M."/>
            <person name="Oakeson K.F."/>
            <person name="Yandell M."/>
            <person name="Halpert J.R."/>
            <person name="Dearing D."/>
        </authorList>
    </citation>
    <scope>NUCLEOTIDE SEQUENCE [LARGE SCALE GENOMIC DNA]</scope>
    <source>
        <strain evidence="2">417</strain>
        <tissue evidence="2">Liver</tissue>
    </source>
</reference>
<dbReference type="EMBL" id="LZPO01008582">
    <property type="protein sequence ID" value="OBS81945.1"/>
    <property type="molecule type" value="Genomic_DNA"/>
</dbReference>
<evidence type="ECO:0000256" key="1">
    <source>
        <dbReference type="SAM" id="SignalP"/>
    </source>
</evidence>
<organism evidence="2 3">
    <name type="scientific">Neotoma lepida</name>
    <name type="common">Desert woodrat</name>
    <dbReference type="NCBI Taxonomy" id="56216"/>
    <lineage>
        <taxon>Eukaryota</taxon>
        <taxon>Metazoa</taxon>
        <taxon>Chordata</taxon>
        <taxon>Craniata</taxon>
        <taxon>Vertebrata</taxon>
        <taxon>Euteleostomi</taxon>
        <taxon>Mammalia</taxon>
        <taxon>Eutheria</taxon>
        <taxon>Euarchontoglires</taxon>
        <taxon>Glires</taxon>
        <taxon>Rodentia</taxon>
        <taxon>Myomorpha</taxon>
        <taxon>Muroidea</taxon>
        <taxon>Cricetidae</taxon>
        <taxon>Neotominae</taxon>
        <taxon>Neotoma</taxon>
    </lineage>
</organism>
<evidence type="ECO:0000313" key="3">
    <source>
        <dbReference type="Proteomes" id="UP000092124"/>
    </source>
</evidence>
<dbReference type="OrthoDB" id="9838482at2759"/>
<dbReference type="AlphaFoldDB" id="A0A1A6HVB3"/>
<dbReference type="Proteomes" id="UP000092124">
    <property type="component" value="Unassembled WGS sequence"/>
</dbReference>
<name>A0A1A6HVB3_NEOLE</name>
<dbReference type="Gene3D" id="3.90.310.10">
    <property type="entry name" value="ENV polyprotein, receptor-binding domain"/>
    <property type="match status" value="1"/>
</dbReference>
<dbReference type="InterPro" id="IPR018154">
    <property type="entry name" value="TLV/ENV_coat_polyprotein"/>
</dbReference>
<gene>
    <name evidence="2" type="ORF">A6R68_24065</name>
</gene>
<feature type="signal peptide" evidence="1">
    <location>
        <begin position="1"/>
        <end position="21"/>
    </location>
</feature>
<feature type="chain" id="PRO_5008346659" evidence="1">
    <location>
        <begin position="22"/>
        <end position="92"/>
    </location>
</feature>
<dbReference type="Pfam" id="PF00429">
    <property type="entry name" value="TLV_coat"/>
    <property type="match status" value="1"/>
</dbReference>
<evidence type="ECO:0000313" key="2">
    <source>
        <dbReference type="EMBL" id="OBS81945.1"/>
    </source>
</evidence>